<dbReference type="InterPro" id="IPR003812">
    <property type="entry name" value="Fido"/>
</dbReference>
<keyword evidence="5" id="KW-1185">Reference proteome</keyword>
<feature type="domain" description="Fido" evidence="3">
    <location>
        <begin position="33"/>
        <end position="203"/>
    </location>
</feature>
<feature type="binding site" evidence="2">
    <location>
        <begin position="170"/>
        <end position="171"/>
    </location>
    <ligand>
        <name>ATP</name>
        <dbReference type="ChEBI" id="CHEBI:30616"/>
    </ligand>
</feature>
<dbReference type="Proteomes" id="UP000244441">
    <property type="component" value="Chromosome"/>
</dbReference>
<accession>A0A2S0VTK7</accession>
<dbReference type="InterPro" id="IPR036597">
    <property type="entry name" value="Fido-like_dom_sf"/>
</dbReference>
<dbReference type="PANTHER" id="PTHR13504">
    <property type="entry name" value="FIDO DOMAIN-CONTAINING PROTEIN DDB_G0283145"/>
    <property type="match status" value="1"/>
</dbReference>
<dbReference type="Gene3D" id="1.10.3290.10">
    <property type="entry name" value="Fido-like domain"/>
    <property type="match status" value="1"/>
</dbReference>
<dbReference type="Gene3D" id="1.10.10.10">
    <property type="entry name" value="Winged helix-like DNA-binding domain superfamily/Winged helix DNA-binding domain"/>
    <property type="match status" value="1"/>
</dbReference>
<dbReference type="GO" id="GO:0005524">
    <property type="term" value="F:ATP binding"/>
    <property type="evidence" value="ECO:0007669"/>
    <property type="project" value="UniProtKB-KW"/>
</dbReference>
<reference evidence="4 5" key="1">
    <citation type="submission" date="2018-01" db="EMBL/GenBank/DDBJ databases">
        <title>Genome sequence of a Cantenovulum-like bacteria.</title>
        <authorList>
            <person name="Tan W.R."/>
            <person name="Lau N.-S."/>
            <person name="Go F."/>
            <person name="Amirul A.-A.A."/>
        </authorList>
    </citation>
    <scope>NUCLEOTIDE SEQUENCE [LARGE SCALE GENOMIC DNA]</scope>
    <source>
        <strain evidence="4 5">CCB-QB4</strain>
    </source>
</reference>
<proteinExistence type="predicted"/>
<dbReference type="AlphaFoldDB" id="A0A2S0VTK7"/>
<sequence length="310" mass="35276">MDPYGCKLTPGTKQTDCLVSMLVLATESLDTPLTVETLCEWQTLLFPELPQLSELTIGDLRNDGIHGDEPMQVISYRGRQQTVHFEAPPKSILNQELAKFVDWFNSSSNEIHPLLKAGIAHLWFLTIHPFDDGNGRVARALTDRALAQADNTSVRFYSLSATIESHRNDYYDHFKLTQNIKSESQIDSGNDLDITTWLTWFLDVLAETIELGRFRIDRVLNKSKFWYKHSQTTLSERQTKVLNRLLDNLFLDCLGEEFNDGINASKYQSLAKVSKATATRDLSELVEKGCLIKLEKGGRSTRYQVNLDEI</sequence>
<keyword evidence="2" id="KW-0067">ATP-binding</keyword>
<dbReference type="KEGG" id="cate:C2869_14210"/>
<evidence type="ECO:0000313" key="4">
    <source>
        <dbReference type="EMBL" id="AWB67523.1"/>
    </source>
</evidence>
<dbReference type="Pfam" id="PF02661">
    <property type="entry name" value="Fic"/>
    <property type="match status" value="1"/>
</dbReference>
<dbReference type="EMBL" id="CP026604">
    <property type="protein sequence ID" value="AWB67523.1"/>
    <property type="molecule type" value="Genomic_DNA"/>
</dbReference>
<organism evidence="4 5">
    <name type="scientific">Saccharobesus litoralis</name>
    <dbReference type="NCBI Taxonomy" id="2172099"/>
    <lineage>
        <taxon>Bacteria</taxon>
        <taxon>Pseudomonadati</taxon>
        <taxon>Pseudomonadota</taxon>
        <taxon>Gammaproteobacteria</taxon>
        <taxon>Alteromonadales</taxon>
        <taxon>Alteromonadaceae</taxon>
        <taxon>Saccharobesus</taxon>
    </lineage>
</organism>
<dbReference type="PANTHER" id="PTHR13504:SF33">
    <property type="entry name" value="FIC FAMILY PROTEIN"/>
    <property type="match status" value="1"/>
</dbReference>
<name>A0A2S0VTK7_9ALTE</name>
<gene>
    <name evidence="4" type="ORF">C2869_14210</name>
</gene>
<feature type="binding site" evidence="2">
    <location>
        <begin position="132"/>
        <end position="139"/>
    </location>
    <ligand>
        <name>ATP</name>
        <dbReference type="ChEBI" id="CHEBI:30616"/>
    </ligand>
</feature>
<dbReference type="OrthoDB" id="9807853at2"/>
<dbReference type="InterPro" id="IPR036388">
    <property type="entry name" value="WH-like_DNA-bd_sf"/>
</dbReference>
<evidence type="ECO:0000313" key="5">
    <source>
        <dbReference type="Proteomes" id="UP000244441"/>
    </source>
</evidence>
<evidence type="ECO:0000259" key="3">
    <source>
        <dbReference type="PROSITE" id="PS51459"/>
    </source>
</evidence>
<keyword evidence="2" id="KW-0547">Nucleotide-binding</keyword>
<protein>
    <recommendedName>
        <fullName evidence="3">Fido domain-containing protein</fullName>
    </recommendedName>
</protein>
<feature type="active site" evidence="1">
    <location>
        <position position="128"/>
    </location>
</feature>
<dbReference type="InterPro" id="IPR040198">
    <property type="entry name" value="Fido_containing"/>
</dbReference>
<evidence type="ECO:0000256" key="1">
    <source>
        <dbReference type="PIRSR" id="PIRSR640198-1"/>
    </source>
</evidence>
<dbReference type="PROSITE" id="PS51459">
    <property type="entry name" value="FIDO"/>
    <property type="match status" value="1"/>
</dbReference>
<evidence type="ECO:0000256" key="2">
    <source>
        <dbReference type="PIRSR" id="PIRSR640198-2"/>
    </source>
</evidence>
<dbReference type="SUPFAM" id="SSF140931">
    <property type="entry name" value="Fic-like"/>
    <property type="match status" value="1"/>
</dbReference>